<proteinExistence type="predicted"/>
<evidence type="ECO:0000313" key="1">
    <source>
        <dbReference type="EMBL" id="KAF3606681.1"/>
    </source>
</evidence>
<comment type="caution">
    <text evidence="1">The sequence shown here is derived from an EMBL/GenBank/DDBJ whole genome shotgun (WGS) entry which is preliminary data.</text>
</comment>
<gene>
    <name evidence="1" type="ORF">DY000_02049635</name>
</gene>
<dbReference type="PANTHER" id="PTHR22774:SF11">
    <property type="entry name" value="CHOREIN N-TERMINAL DOMAIN-CONTAINING PROTEIN"/>
    <property type="match status" value="1"/>
</dbReference>
<evidence type="ECO:0000313" key="2">
    <source>
        <dbReference type="Proteomes" id="UP000266723"/>
    </source>
</evidence>
<dbReference type="PANTHER" id="PTHR22774">
    <property type="entry name" value="CHOREIN N-TERMINAL DOMAIN-CONTAINING PROTEIN"/>
    <property type="match status" value="1"/>
</dbReference>
<reference evidence="1 2" key="1">
    <citation type="journal article" date="2020" name="BMC Genomics">
        <title>Intraspecific diversification of the crop wild relative Brassica cretica Lam. using demographic model selection.</title>
        <authorList>
            <person name="Kioukis A."/>
            <person name="Michalopoulou V.A."/>
            <person name="Briers L."/>
            <person name="Pirintsos S."/>
            <person name="Studholme D.J."/>
            <person name="Pavlidis P."/>
            <person name="Sarris P.F."/>
        </authorList>
    </citation>
    <scope>NUCLEOTIDE SEQUENCE [LARGE SCALE GENOMIC DNA]</scope>
    <source>
        <strain evidence="2">cv. PFS-1207/04</strain>
    </source>
</reference>
<keyword evidence="2" id="KW-1185">Reference proteome</keyword>
<organism evidence="1 2">
    <name type="scientific">Brassica cretica</name>
    <name type="common">Mustard</name>
    <dbReference type="NCBI Taxonomy" id="69181"/>
    <lineage>
        <taxon>Eukaryota</taxon>
        <taxon>Viridiplantae</taxon>
        <taxon>Streptophyta</taxon>
        <taxon>Embryophyta</taxon>
        <taxon>Tracheophyta</taxon>
        <taxon>Spermatophyta</taxon>
        <taxon>Magnoliopsida</taxon>
        <taxon>eudicotyledons</taxon>
        <taxon>Gunneridae</taxon>
        <taxon>Pentapetalae</taxon>
        <taxon>rosids</taxon>
        <taxon>malvids</taxon>
        <taxon>Brassicales</taxon>
        <taxon>Brassicaceae</taxon>
        <taxon>Brassiceae</taxon>
        <taxon>Brassica</taxon>
    </lineage>
</organism>
<dbReference type="InterPro" id="IPR026728">
    <property type="entry name" value="BLTP3A/B"/>
</dbReference>
<dbReference type="Proteomes" id="UP000266723">
    <property type="component" value="Unassembled WGS sequence"/>
</dbReference>
<sequence>MFSAQSPTASGKSNGYGFADNMSYIFHYVDQIADGMTLQVKVVNLLLETGGGAHREGGAACAQSPTASGKSNGYGFADNMSYIFHYVDQIADGMTLQVKVVNLLLETGGGAHREGGAAWAAHLASITICNLVLYTTNESCKSERSKGLTSLPTPDLFICLRNLNGKLYQIDLPPHRDMFTDANLARSEEENLRDDNGANRVFFGGERFLDGISGQAHTPSSPLLNWNSAEAAGRSLVSVLVDHVFLCIKDAEFQLDLLMQSLLFSRACVSDGESANYLTKILIGGVFLR</sequence>
<dbReference type="EMBL" id="QGKV02000297">
    <property type="protein sequence ID" value="KAF3606681.1"/>
    <property type="molecule type" value="Genomic_DNA"/>
</dbReference>
<name>A0ABQ7ESL5_BRACR</name>
<protein>
    <submittedName>
        <fullName evidence="1">Uncharacterized protein</fullName>
    </submittedName>
</protein>
<accession>A0ABQ7ESL5</accession>